<evidence type="ECO:0000259" key="11">
    <source>
        <dbReference type="Pfam" id="PF00999"/>
    </source>
</evidence>
<evidence type="ECO:0000256" key="5">
    <source>
        <dbReference type="ARBA" id="ARBA00022989"/>
    </source>
</evidence>
<feature type="transmembrane region" description="Helical" evidence="10">
    <location>
        <begin position="264"/>
        <end position="281"/>
    </location>
</feature>
<evidence type="ECO:0000256" key="3">
    <source>
        <dbReference type="ARBA" id="ARBA00022475"/>
    </source>
</evidence>
<comment type="caution">
    <text evidence="12">The sequence shown here is derived from an EMBL/GenBank/DDBJ whole genome shotgun (WGS) entry which is preliminary data.</text>
</comment>
<feature type="transmembrane region" description="Helical" evidence="10">
    <location>
        <begin position="54"/>
        <end position="71"/>
    </location>
</feature>
<sequence length="567" mass="60707">MDLTILGVLALTVIVAASALAPKVGVAAPLVLIASGVVLALVPGVPRIEPEPELILAGVLPPLLYAASVNMPAMDFRRDLKSIGWLSIVVVVSSALAIGWVVDVFVPGLGFAQGVALGAIVSPTDAVATSIVKRTGVAPRLVTVLEGESMINDASALVLLRSAVAATGVSVSVLDVSVDFVVAIAVAALVGLLVGAVSVAVRARLHDATLNTAISFAVPFIAYAPAEHLGASGLVAVVTTGLVTGYWGPSVLRAQDRIAEAANWRTIAFLLEGGVFLLMGLELGPLLEDFRAEDGDVRRLVVLSAMCLGILLLVRGLYVVVLLWSLVLDRKDMRRREPRINRVRDYLASDESSSLSDRRLQRIHLMVARREADMRFYEEERLDRRAGAILVWAGMRGSVTLAAAQTLPTGFAQRELLVLVAFTVAVASLLIQGGTLAWVVRRLGVQVDRRESDAQQLAALAAMLADVATSRCAEVTDDGIDGRALEPLVVDRVQDDSHVDRSTRWAGADGDESRRRLHDYVELRRAVLVDQRDALIDARSSGRFDSENLTRMLRRVDAGDIAMDRLD</sequence>
<evidence type="ECO:0000313" key="13">
    <source>
        <dbReference type="Proteomes" id="UP001515100"/>
    </source>
</evidence>
<dbReference type="Pfam" id="PF00999">
    <property type="entry name" value="Na_H_Exchanger"/>
    <property type="match status" value="1"/>
</dbReference>
<feature type="transmembrane region" description="Helical" evidence="10">
    <location>
        <begin position="208"/>
        <end position="226"/>
    </location>
</feature>
<reference evidence="12" key="1">
    <citation type="submission" date="2019-09" db="EMBL/GenBank/DDBJ databases">
        <authorList>
            <person name="Li J."/>
        </authorList>
    </citation>
    <scope>NUCLEOTIDE SEQUENCE [LARGE SCALE GENOMIC DNA]</scope>
    <source>
        <strain evidence="12">NRBC 14897</strain>
    </source>
</reference>
<dbReference type="GO" id="GO:0015386">
    <property type="term" value="F:potassium:proton antiporter activity"/>
    <property type="evidence" value="ECO:0007669"/>
    <property type="project" value="TreeGrafter"/>
</dbReference>
<feature type="transmembrane region" description="Helical" evidence="10">
    <location>
        <begin position="26"/>
        <end position="42"/>
    </location>
</feature>
<comment type="subcellular location">
    <subcellularLocation>
        <location evidence="1">Cell membrane</location>
        <topology evidence="1">Multi-pass membrane protein</topology>
    </subcellularLocation>
</comment>
<keyword evidence="13" id="KW-1185">Reference proteome</keyword>
<feature type="transmembrane region" description="Helical" evidence="10">
    <location>
        <begin position="180"/>
        <end position="201"/>
    </location>
</feature>
<dbReference type="PANTHER" id="PTHR10110:SF86">
    <property type="entry name" value="SODIUM_HYDROGEN EXCHANGER 7"/>
    <property type="match status" value="1"/>
</dbReference>
<dbReference type="GO" id="GO:0051453">
    <property type="term" value="P:regulation of intracellular pH"/>
    <property type="evidence" value="ECO:0007669"/>
    <property type="project" value="TreeGrafter"/>
</dbReference>
<feature type="transmembrane region" description="Helical" evidence="10">
    <location>
        <begin position="416"/>
        <end position="440"/>
    </location>
</feature>
<dbReference type="EMBL" id="SDPP02000004">
    <property type="protein sequence ID" value="KAA1374622.1"/>
    <property type="molecule type" value="Genomic_DNA"/>
</dbReference>
<keyword evidence="3" id="KW-1003">Cell membrane</keyword>
<dbReference type="AlphaFoldDB" id="A0A641AIR0"/>
<dbReference type="Proteomes" id="UP001515100">
    <property type="component" value="Unassembled WGS sequence"/>
</dbReference>
<evidence type="ECO:0000256" key="4">
    <source>
        <dbReference type="ARBA" id="ARBA00022692"/>
    </source>
</evidence>
<evidence type="ECO:0000256" key="6">
    <source>
        <dbReference type="ARBA" id="ARBA00023053"/>
    </source>
</evidence>
<feature type="transmembrane region" description="Helical" evidence="10">
    <location>
        <begin position="301"/>
        <end position="327"/>
    </location>
</feature>
<evidence type="ECO:0000256" key="2">
    <source>
        <dbReference type="ARBA" id="ARBA00022448"/>
    </source>
</evidence>
<dbReference type="PANTHER" id="PTHR10110">
    <property type="entry name" value="SODIUM/HYDROGEN EXCHANGER"/>
    <property type="match status" value="1"/>
</dbReference>
<keyword evidence="7" id="KW-0406">Ion transport</keyword>
<dbReference type="RefSeq" id="WP_129185743.1">
    <property type="nucleotide sequence ID" value="NZ_JAGIOG010000001.1"/>
</dbReference>
<dbReference type="GO" id="GO:0005886">
    <property type="term" value="C:plasma membrane"/>
    <property type="evidence" value="ECO:0007669"/>
    <property type="project" value="UniProtKB-SubCell"/>
</dbReference>
<dbReference type="InterPro" id="IPR018422">
    <property type="entry name" value="Cation/H_exchanger_CPA1"/>
</dbReference>
<feature type="transmembrane region" description="Helical" evidence="10">
    <location>
        <begin position="232"/>
        <end position="252"/>
    </location>
</feature>
<feature type="domain" description="Cation/H+ exchanger transmembrane" evidence="11">
    <location>
        <begin position="13"/>
        <end position="441"/>
    </location>
</feature>
<evidence type="ECO:0000256" key="8">
    <source>
        <dbReference type="ARBA" id="ARBA00023136"/>
    </source>
</evidence>
<keyword evidence="5 10" id="KW-1133">Transmembrane helix</keyword>
<evidence type="ECO:0000313" key="12">
    <source>
        <dbReference type="EMBL" id="KAA1374622.1"/>
    </source>
</evidence>
<feature type="transmembrane region" description="Helical" evidence="10">
    <location>
        <begin position="83"/>
        <end position="106"/>
    </location>
</feature>
<keyword evidence="9" id="KW-0739">Sodium transport</keyword>
<dbReference type="GO" id="GO:0015385">
    <property type="term" value="F:sodium:proton antiporter activity"/>
    <property type="evidence" value="ECO:0007669"/>
    <property type="project" value="InterPro"/>
</dbReference>
<name>A0A641AIR0_9ACTN</name>
<evidence type="ECO:0000256" key="9">
    <source>
        <dbReference type="ARBA" id="ARBA00023201"/>
    </source>
</evidence>
<organism evidence="12 13">
    <name type="scientific">Aeromicrobium fastidiosum</name>
    <dbReference type="NCBI Taxonomy" id="52699"/>
    <lineage>
        <taxon>Bacteria</taxon>
        <taxon>Bacillati</taxon>
        <taxon>Actinomycetota</taxon>
        <taxon>Actinomycetes</taxon>
        <taxon>Propionibacteriales</taxon>
        <taxon>Nocardioidaceae</taxon>
        <taxon>Aeromicrobium</taxon>
    </lineage>
</organism>
<keyword evidence="4 10" id="KW-0812">Transmembrane</keyword>
<evidence type="ECO:0000256" key="10">
    <source>
        <dbReference type="SAM" id="Phobius"/>
    </source>
</evidence>
<keyword evidence="2" id="KW-0813">Transport</keyword>
<dbReference type="OrthoDB" id="57886at2"/>
<gene>
    <name evidence="12" type="ORF">ESP62_014610</name>
</gene>
<evidence type="ECO:0000256" key="7">
    <source>
        <dbReference type="ARBA" id="ARBA00023065"/>
    </source>
</evidence>
<protein>
    <submittedName>
        <fullName evidence="12">Sodium:proton antiporter</fullName>
    </submittedName>
</protein>
<accession>A0A641AIR0</accession>
<proteinExistence type="predicted"/>
<keyword evidence="6" id="KW-0915">Sodium</keyword>
<dbReference type="GO" id="GO:0098719">
    <property type="term" value="P:sodium ion import across plasma membrane"/>
    <property type="evidence" value="ECO:0007669"/>
    <property type="project" value="TreeGrafter"/>
</dbReference>
<keyword evidence="8 10" id="KW-0472">Membrane</keyword>
<dbReference type="Gene3D" id="6.10.140.1330">
    <property type="match status" value="1"/>
</dbReference>
<dbReference type="InterPro" id="IPR006153">
    <property type="entry name" value="Cation/H_exchanger_TM"/>
</dbReference>
<evidence type="ECO:0000256" key="1">
    <source>
        <dbReference type="ARBA" id="ARBA00004651"/>
    </source>
</evidence>
<feature type="transmembrane region" description="Helical" evidence="10">
    <location>
        <begin position="386"/>
        <end position="404"/>
    </location>
</feature>